<dbReference type="GO" id="GO:0044550">
    <property type="term" value="P:secondary metabolite biosynthetic process"/>
    <property type="evidence" value="ECO:0007669"/>
    <property type="project" value="UniProtKB-ARBA"/>
</dbReference>
<evidence type="ECO:0000256" key="6">
    <source>
        <dbReference type="ARBA" id="ARBA00022723"/>
    </source>
</evidence>
<keyword evidence="13" id="KW-1185">Reference proteome</keyword>
<dbReference type="InterPro" id="IPR036396">
    <property type="entry name" value="Cyt_P450_sf"/>
</dbReference>
<comment type="subcellular location">
    <subcellularLocation>
        <location evidence="2">Membrane</location>
        <topology evidence="2">Single-pass membrane protein</topology>
    </subcellularLocation>
</comment>
<comment type="similarity">
    <text evidence="3">Belongs to the cytochrome P450 family.</text>
</comment>
<evidence type="ECO:0000256" key="7">
    <source>
        <dbReference type="ARBA" id="ARBA00022989"/>
    </source>
</evidence>
<dbReference type="Pfam" id="PF00067">
    <property type="entry name" value="p450"/>
    <property type="match status" value="1"/>
</dbReference>
<keyword evidence="10" id="KW-0503">Monooxygenase</keyword>
<evidence type="ECO:0000256" key="3">
    <source>
        <dbReference type="ARBA" id="ARBA00010617"/>
    </source>
</evidence>
<reference evidence="12 13" key="1">
    <citation type="submission" date="2024-01" db="EMBL/GenBank/DDBJ databases">
        <title>Genome assemblies of Stephania.</title>
        <authorList>
            <person name="Yang L."/>
        </authorList>
    </citation>
    <scope>NUCLEOTIDE SEQUENCE [LARGE SCALE GENOMIC DNA]</scope>
    <source>
        <strain evidence="12">JXDWG</strain>
        <tissue evidence="12">Leaf</tissue>
    </source>
</reference>
<dbReference type="PANTHER" id="PTHR47944:SF10">
    <property type="entry name" value="CYTOCHROME P450 98A9"/>
    <property type="match status" value="1"/>
</dbReference>
<keyword evidence="8" id="KW-0560">Oxidoreductase</keyword>
<dbReference type="GO" id="GO:0005506">
    <property type="term" value="F:iron ion binding"/>
    <property type="evidence" value="ECO:0007669"/>
    <property type="project" value="InterPro"/>
</dbReference>
<dbReference type="SUPFAM" id="SSF48264">
    <property type="entry name" value="Cytochrome P450"/>
    <property type="match status" value="1"/>
</dbReference>
<evidence type="ECO:0000256" key="1">
    <source>
        <dbReference type="ARBA" id="ARBA00001971"/>
    </source>
</evidence>
<dbReference type="InterPro" id="IPR001128">
    <property type="entry name" value="Cyt_P450"/>
</dbReference>
<evidence type="ECO:0000313" key="13">
    <source>
        <dbReference type="Proteomes" id="UP001419268"/>
    </source>
</evidence>
<evidence type="ECO:0000313" key="12">
    <source>
        <dbReference type="EMBL" id="KAK9083884.1"/>
    </source>
</evidence>
<keyword evidence="7" id="KW-1133">Transmembrane helix</keyword>
<proteinExistence type="inferred from homology"/>
<evidence type="ECO:0000256" key="10">
    <source>
        <dbReference type="ARBA" id="ARBA00023033"/>
    </source>
</evidence>
<dbReference type="PANTHER" id="PTHR47944">
    <property type="entry name" value="CYTOCHROME P450 98A9"/>
    <property type="match status" value="1"/>
</dbReference>
<name>A0AAP0DZF2_9MAGN</name>
<evidence type="ECO:0000256" key="5">
    <source>
        <dbReference type="ARBA" id="ARBA00022692"/>
    </source>
</evidence>
<dbReference type="GO" id="GO:0016020">
    <property type="term" value="C:membrane"/>
    <property type="evidence" value="ECO:0007669"/>
    <property type="project" value="UniProtKB-SubCell"/>
</dbReference>
<dbReference type="EMBL" id="JBBNAG010000013">
    <property type="protein sequence ID" value="KAK9083884.1"/>
    <property type="molecule type" value="Genomic_DNA"/>
</dbReference>
<gene>
    <name evidence="12" type="ORF">Scep_030355</name>
</gene>
<comment type="cofactor">
    <cofactor evidence="1">
        <name>heme</name>
        <dbReference type="ChEBI" id="CHEBI:30413"/>
    </cofactor>
</comment>
<dbReference type="GO" id="GO:0020037">
    <property type="term" value="F:heme binding"/>
    <property type="evidence" value="ECO:0007669"/>
    <property type="project" value="InterPro"/>
</dbReference>
<dbReference type="Proteomes" id="UP001419268">
    <property type="component" value="Unassembled WGS sequence"/>
</dbReference>
<evidence type="ECO:0000256" key="2">
    <source>
        <dbReference type="ARBA" id="ARBA00004167"/>
    </source>
</evidence>
<organism evidence="12 13">
    <name type="scientific">Stephania cephalantha</name>
    <dbReference type="NCBI Taxonomy" id="152367"/>
    <lineage>
        <taxon>Eukaryota</taxon>
        <taxon>Viridiplantae</taxon>
        <taxon>Streptophyta</taxon>
        <taxon>Embryophyta</taxon>
        <taxon>Tracheophyta</taxon>
        <taxon>Spermatophyta</taxon>
        <taxon>Magnoliopsida</taxon>
        <taxon>Ranunculales</taxon>
        <taxon>Menispermaceae</taxon>
        <taxon>Menispermoideae</taxon>
        <taxon>Cissampelideae</taxon>
        <taxon>Stephania</taxon>
    </lineage>
</organism>
<dbReference type="AlphaFoldDB" id="A0AAP0DZF2"/>
<keyword evidence="4" id="KW-0349">Heme</keyword>
<keyword evidence="11" id="KW-0472">Membrane</keyword>
<dbReference type="Gene3D" id="1.10.630.10">
    <property type="entry name" value="Cytochrome P450"/>
    <property type="match status" value="1"/>
</dbReference>
<evidence type="ECO:0008006" key="14">
    <source>
        <dbReference type="Google" id="ProtNLM"/>
    </source>
</evidence>
<evidence type="ECO:0000256" key="8">
    <source>
        <dbReference type="ARBA" id="ARBA00023002"/>
    </source>
</evidence>
<evidence type="ECO:0000256" key="4">
    <source>
        <dbReference type="ARBA" id="ARBA00022617"/>
    </source>
</evidence>
<keyword evidence="6" id="KW-0479">Metal-binding</keyword>
<dbReference type="GO" id="GO:0016705">
    <property type="term" value="F:oxidoreductase activity, acting on paired donors, with incorporation or reduction of molecular oxygen"/>
    <property type="evidence" value="ECO:0007669"/>
    <property type="project" value="InterPro"/>
</dbReference>
<keyword evidence="5" id="KW-0812">Transmembrane</keyword>
<evidence type="ECO:0000256" key="11">
    <source>
        <dbReference type="ARBA" id="ARBA00023136"/>
    </source>
</evidence>
<evidence type="ECO:0000256" key="9">
    <source>
        <dbReference type="ARBA" id="ARBA00023004"/>
    </source>
</evidence>
<dbReference type="GO" id="GO:0004497">
    <property type="term" value="F:monooxygenase activity"/>
    <property type="evidence" value="ECO:0007669"/>
    <property type="project" value="UniProtKB-KW"/>
</dbReference>
<sequence>MTENDFSNLPYLQCVAKEALRTHPPTPMMLPRKFIANLKIGGYDIPAPFVPSLAYLGMRGDSGGGVTAVDVVRGGELFKQGESERAFLGVVSSIDAYEWEGCEY</sequence>
<comment type="caution">
    <text evidence="12">The sequence shown here is derived from an EMBL/GenBank/DDBJ whole genome shotgun (WGS) entry which is preliminary data.</text>
</comment>
<protein>
    <recommendedName>
        <fullName evidence="14">Cytochrome P450</fullName>
    </recommendedName>
</protein>
<keyword evidence="9" id="KW-0408">Iron</keyword>
<accession>A0AAP0DZF2</accession>